<dbReference type="SUPFAM" id="SSF103025">
    <property type="entry name" value="Folate-binding domain"/>
    <property type="match status" value="1"/>
</dbReference>
<evidence type="ECO:0000259" key="10">
    <source>
        <dbReference type="Pfam" id="PF08669"/>
    </source>
</evidence>
<evidence type="ECO:0000256" key="8">
    <source>
        <dbReference type="SAM" id="MobiDB-lite"/>
    </source>
</evidence>
<comment type="similarity">
    <text evidence="1 7">Belongs to the GcvT family.</text>
</comment>
<feature type="domain" description="GCVT N-terminal" evidence="9">
    <location>
        <begin position="20"/>
        <end position="289"/>
    </location>
</feature>
<dbReference type="NCBIfam" id="TIGR00528">
    <property type="entry name" value="gcvT"/>
    <property type="match status" value="1"/>
</dbReference>
<evidence type="ECO:0000259" key="9">
    <source>
        <dbReference type="Pfam" id="PF01571"/>
    </source>
</evidence>
<feature type="region of interest" description="Disordered" evidence="8">
    <location>
        <begin position="1"/>
        <end position="21"/>
    </location>
</feature>
<comment type="function">
    <text evidence="7">The glycine cleavage system catalyzes the degradation of glycine.</text>
</comment>
<dbReference type="PIRSF" id="PIRSF006487">
    <property type="entry name" value="GcvT"/>
    <property type="match status" value="1"/>
</dbReference>
<evidence type="ECO:0000256" key="2">
    <source>
        <dbReference type="ARBA" id="ARBA00012616"/>
    </source>
</evidence>
<dbReference type="Gene3D" id="2.40.30.110">
    <property type="entry name" value="Aminomethyltransferase beta-barrel domains"/>
    <property type="match status" value="1"/>
</dbReference>
<evidence type="ECO:0000256" key="1">
    <source>
        <dbReference type="ARBA" id="ARBA00008609"/>
    </source>
</evidence>
<dbReference type="RefSeq" id="WP_265808996.1">
    <property type="nucleotide sequence ID" value="NZ_BAABGL010000004.1"/>
</dbReference>
<dbReference type="InterPro" id="IPR013977">
    <property type="entry name" value="GcvT_C"/>
</dbReference>
<dbReference type="SUPFAM" id="SSF101790">
    <property type="entry name" value="Aminomethyltransferase beta-barrel domain"/>
    <property type="match status" value="1"/>
</dbReference>
<reference evidence="12" key="1">
    <citation type="journal article" date="2019" name="Int. J. Syst. Evol. Microbiol.">
        <title>The Global Catalogue of Microorganisms (GCM) 10K type strain sequencing project: providing services to taxonomists for standard genome sequencing and annotation.</title>
        <authorList>
            <consortium name="The Broad Institute Genomics Platform"/>
            <consortium name="The Broad Institute Genome Sequencing Center for Infectious Disease"/>
            <person name="Wu L."/>
            <person name="Ma J."/>
        </authorList>
    </citation>
    <scope>NUCLEOTIDE SEQUENCE [LARGE SCALE GENOMIC DNA]</scope>
    <source>
        <strain evidence="12">JCM 17808</strain>
    </source>
</reference>
<dbReference type="PANTHER" id="PTHR43757:SF2">
    <property type="entry name" value="AMINOMETHYLTRANSFERASE, MITOCHONDRIAL"/>
    <property type="match status" value="1"/>
</dbReference>
<dbReference type="Pfam" id="PF08669">
    <property type="entry name" value="GCV_T_C"/>
    <property type="match status" value="1"/>
</dbReference>
<evidence type="ECO:0000256" key="6">
    <source>
        <dbReference type="ARBA" id="ARBA00047665"/>
    </source>
</evidence>
<evidence type="ECO:0000256" key="5">
    <source>
        <dbReference type="ARBA" id="ARBA00031395"/>
    </source>
</evidence>
<dbReference type="PANTHER" id="PTHR43757">
    <property type="entry name" value="AMINOMETHYLTRANSFERASE"/>
    <property type="match status" value="1"/>
</dbReference>
<dbReference type="Gene3D" id="3.30.70.1400">
    <property type="entry name" value="Aminomethyltransferase beta-barrel domains"/>
    <property type="match status" value="1"/>
</dbReference>
<dbReference type="Gene3D" id="3.30.1360.120">
    <property type="entry name" value="Probable tRNA modification gtpase trme, domain 1"/>
    <property type="match status" value="1"/>
</dbReference>
<name>A0ABP8J9V2_9MICO</name>
<evidence type="ECO:0000256" key="3">
    <source>
        <dbReference type="ARBA" id="ARBA00022576"/>
    </source>
</evidence>
<dbReference type="EMBL" id="BAABGL010000004">
    <property type="protein sequence ID" value="GAA4387472.1"/>
    <property type="molecule type" value="Genomic_DNA"/>
</dbReference>
<dbReference type="InterPro" id="IPR006223">
    <property type="entry name" value="GcvT"/>
</dbReference>
<evidence type="ECO:0000313" key="12">
    <source>
        <dbReference type="Proteomes" id="UP001500642"/>
    </source>
</evidence>
<feature type="domain" description="Aminomethyltransferase C-terminal" evidence="10">
    <location>
        <begin position="314"/>
        <end position="391"/>
    </location>
</feature>
<dbReference type="InterPro" id="IPR029043">
    <property type="entry name" value="GcvT/YgfZ_C"/>
</dbReference>
<keyword evidence="12" id="KW-1185">Reference proteome</keyword>
<comment type="subunit">
    <text evidence="7">The glycine cleavage system is composed of four proteins: P, T, L and H.</text>
</comment>
<dbReference type="InterPro" id="IPR006222">
    <property type="entry name" value="GCVT_N"/>
</dbReference>
<sequence length="396" mass="41244">MSADTTQQAGKPTGPRQTPLHSVHSALGASFTDFGGWDMPLKYGSELAEHRAVRDAAGIFDLSHMGEVRVTGAEAAAFLDFALLATYSTMKVGKAKYGVIVDESAGIIDDLITYRMADEEYLVVPNASNTPAVAAALAERAEQFRSAGTADAGSVDLEVRDESGDTALIAVQGPAAEAILLATQDDAGARAGIEDLKYYAWAPLTVSGIDVMLARTGYTGEDGFELYLPNPQAVSLWEALTAAGEGHGLVPAGLAARDSLRLEAGMPLYGNELSRQTTPIDAGLGRMVTAALKNKSEFWARAALEQLAGTEPARVLAGLTSEGRRAARAGAVVSVDGSEVGTVTSGQPSPTLGHPIALAYLDSAAAEPGTAVSVDIRGKANDFTVTALPFYSRKQD</sequence>
<dbReference type="HAMAP" id="MF_00259">
    <property type="entry name" value="GcvT"/>
    <property type="match status" value="1"/>
</dbReference>
<feature type="compositionally biased region" description="Polar residues" evidence="8">
    <location>
        <begin position="1"/>
        <end position="20"/>
    </location>
</feature>
<keyword evidence="3 7" id="KW-0032">Aminotransferase</keyword>
<comment type="caution">
    <text evidence="11">The sequence shown here is derived from an EMBL/GenBank/DDBJ whole genome shotgun (WGS) entry which is preliminary data.</text>
</comment>
<dbReference type="InterPro" id="IPR028896">
    <property type="entry name" value="GcvT/YgfZ/DmdA"/>
</dbReference>
<proteinExistence type="inferred from homology"/>
<dbReference type="Proteomes" id="UP001500642">
    <property type="component" value="Unassembled WGS sequence"/>
</dbReference>
<accession>A0ABP8J9V2</accession>
<dbReference type="InterPro" id="IPR022903">
    <property type="entry name" value="GcvT_bac"/>
</dbReference>
<evidence type="ECO:0000313" key="11">
    <source>
        <dbReference type="EMBL" id="GAA4387472.1"/>
    </source>
</evidence>
<evidence type="ECO:0000256" key="7">
    <source>
        <dbReference type="HAMAP-Rule" id="MF_00259"/>
    </source>
</evidence>
<organism evidence="11 12">
    <name type="scientific">Brevibacterium pityocampae</name>
    <dbReference type="NCBI Taxonomy" id="506594"/>
    <lineage>
        <taxon>Bacteria</taxon>
        <taxon>Bacillati</taxon>
        <taxon>Actinomycetota</taxon>
        <taxon>Actinomycetes</taxon>
        <taxon>Micrococcales</taxon>
        <taxon>Brevibacteriaceae</taxon>
        <taxon>Brevibacterium</taxon>
    </lineage>
</organism>
<evidence type="ECO:0000256" key="4">
    <source>
        <dbReference type="ARBA" id="ARBA00022679"/>
    </source>
</evidence>
<protein>
    <recommendedName>
        <fullName evidence="2 7">Aminomethyltransferase</fullName>
        <ecNumber evidence="2 7">2.1.2.10</ecNumber>
    </recommendedName>
    <alternativeName>
        <fullName evidence="5 7">Glycine cleavage system T protein</fullName>
    </alternativeName>
</protein>
<dbReference type="NCBIfam" id="NF001567">
    <property type="entry name" value="PRK00389.1"/>
    <property type="match status" value="1"/>
</dbReference>
<dbReference type="Gene3D" id="4.10.1250.10">
    <property type="entry name" value="Aminomethyltransferase fragment"/>
    <property type="match status" value="1"/>
</dbReference>
<dbReference type="InterPro" id="IPR027266">
    <property type="entry name" value="TrmE/GcvT-like"/>
</dbReference>
<gene>
    <name evidence="7 11" type="primary">gcvT</name>
    <name evidence="11" type="ORF">GCM10023167_11440</name>
</gene>
<dbReference type="Pfam" id="PF01571">
    <property type="entry name" value="GCV_T"/>
    <property type="match status" value="1"/>
</dbReference>
<keyword evidence="4 7" id="KW-0808">Transferase</keyword>
<dbReference type="EC" id="2.1.2.10" evidence="2 7"/>
<comment type="catalytic activity">
    <reaction evidence="6 7">
        <text>N(6)-[(R)-S(8)-aminomethyldihydrolipoyl]-L-lysyl-[protein] + (6S)-5,6,7,8-tetrahydrofolate = N(6)-[(R)-dihydrolipoyl]-L-lysyl-[protein] + (6R)-5,10-methylene-5,6,7,8-tetrahydrofolate + NH4(+)</text>
        <dbReference type="Rhea" id="RHEA:16945"/>
        <dbReference type="Rhea" id="RHEA-COMP:10475"/>
        <dbReference type="Rhea" id="RHEA-COMP:10492"/>
        <dbReference type="ChEBI" id="CHEBI:15636"/>
        <dbReference type="ChEBI" id="CHEBI:28938"/>
        <dbReference type="ChEBI" id="CHEBI:57453"/>
        <dbReference type="ChEBI" id="CHEBI:83100"/>
        <dbReference type="ChEBI" id="CHEBI:83143"/>
        <dbReference type="EC" id="2.1.2.10"/>
    </reaction>
</comment>